<dbReference type="SUPFAM" id="SSF47661">
    <property type="entry name" value="t-snare proteins"/>
    <property type="match status" value="1"/>
</dbReference>
<dbReference type="Gene3D" id="1.20.5.110">
    <property type="match status" value="1"/>
</dbReference>
<evidence type="ECO:0000313" key="5">
    <source>
        <dbReference type="EMBL" id="EGG00920.1"/>
    </source>
</evidence>
<name>F4S347_MELLP</name>
<dbReference type="FunCoup" id="F4S347">
    <property type="interactions" value="268"/>
</dbReference>
<evidence type="ECO:0000313" key="6">
    <source>
        <dbReference type="Proteomes" id="UP000001072"/>
    </source>
</evidence>
<dbReference type="OrthoDB" id="2507262at2759"/>
<dbReference type="InParanoid" id="F4S347"/>
<gene>
    <name evidence="5" type="ORF">MELLADRAFT_111414</name>
</gene>
<dbReference type="Pfam" id="PF09177">
    <property type="entry name" value="STX6_10_61_N"/>
    <property type="match status" value="1"/>
</dbReference>
<dbReference type="EMBL" id="GL883142">
    <property type="protein sequence ID" value="EGG00920.1"/>
    <property type="molecule type" value="Genomic_DNA"/>
</dbReference>
<keyword evidence="1" id="KW-0813">Transport</keyword>
<dbReference type="GO" id="GO:0012505">
    <property type="term" value="C:endomembrane system"/>
    <property type="evidence" value="ECO:0007669"/>
    <property type="project" value="UniProtKB-SubCell"/>
</dbReference>
<dbReference type="Proteomes" id="UP000001072">
    <property type="component" value="Unassembled WGS sequence"/>
</dbReference>
<feature type="domain" description="Syntaxin 6/10/61 N-terminal" evidence="4">
    <location>
        <begin position="8"/>
        <end position="73"/>
    </location>
</feature>
<dbReference type="GO" id="GO:0016020">
    <property type="term" value="C:membrane"/>
    <property type="evidence" value="ECO:0007669"/>
    <property type="project" value="InterPro"/>
</dbReference>
<dbReference type="HOGENOM" id="CLU_1555614_0_0_1"/>
<evidence type="ECO:0000256" key="2">
    <source>
        <dbReference type="ARBA" id="ARBA00046280"/>
    </source>
</evidence>
<evidence type="ECO:0000256" key="3">
    <source>
        <dbReference type="SAM" id="MobiDB-lite"/>
    </source>
</evidence>
<dbReference type="VEuPathDB" id="FungiDB:MELLADRAFT_111414"/>
<keyword evidence="6" id="KW-1185">Reference proteome</keyword>
<evidence type="ECO:0000256" key="1">
    <source>
        <dbReference type="ARBA" id="ARBA00022927"/>
    </source>
</evidence>
<reference evidence="6" key="1">
    <citation type="journal article" date="2011" name="Proc. Natl. Acad. Sci. U.S.A.">
        <title>Obligate biotrophy features unraveled by the genomic analysis of rust fungi.</title>
        <authorList>
            <person name="Duplessis S."/>
            <person name="Cuomo C.A."/>
            <person name="Lin Y.-C."/>
            <person name="Aerts A."/>
            <person name="Tisserant E."/>
            <person name="Veneault-Fourrey C."/>
            <person name="Joly D.L."/>
            <person name="Hacquard S."/>
            <person name="Amselem J."/>
            <person name="Cantarel B.L."/>
            <person name="Chiu R."/>
            <person name="Coutinho P.M."/>
            <person name="Feau N."/>
            <person name="Field M."/>
            <person name="Frey P."/>
            <person name="Gelhaye E."/>
            <person name="Goldberg J."/>
            <person name="Grabherr M.G."/>
            <person name="Kodira C.D."/>
            <person name="Kohler A."/>
            <person name="Kuees U."/>
            <person name="Lindquist E.A."/>
            <person name="Lucas S.M."/>
            <person name="Mago R."/>
            <person name="Mauceli E."/>
            <person name="Morin E."/>
            <person name="Murat C."/>
            <person name="Pangilinan J.L."/>
            <person name="Park R."/>
            <person name="Pearson M."/>
            <person name="Quesneville H."/>
            <person name="Rouhier N."/>
            <person name="Sakthikumar S."/>
            <person name="Salamov A.A."/>
            <person name="Schmutz J."/>
            <person name="Selles B."/>
            <person name="Shapiro H."/>
            <person name="Tanguay P."/>
            <person name="Tuskan G.A."/>
            <person name="Henrissat B."/>
            <person name="Van de Peer Y."/>
            <person name="Rouze P."/>
            <person name="Ellis J.G."/>
            <person name="Dodds P.N."/>
            <person name="Schein J.E."/>
            <person name="Zhong S."/>
            <person name="Hamelin R.C."/>
            <person name="Grigoriev I.V."/>
            <person name="Szabo L.J."/>
            <person name="Martin F."/>
        </authorList>
    </citation>
    <scope>NUCLEOTIDE SEQUENCE [LARGE SCALE GENOMIC DNA]</scope>
    <source>
        <strain evidence="6">98AG31 / pathotype 3-4-7</strain>
    </source>
</reference>
<protein>
    <recommendedName>
        <fullName evidence="4">Syntaxin 6/10/61 N-terminal domain-containing protein</fullName>
    </recommendedName>
</protein>
<dbReference type="Gene3D" id="1.20.58.90">
    <property type="match status" value="1"/>
</dbReference>
<organism evidence="6">
    <name type="scientific">Melampsora larici-populina (strain 98AG31 / pathotype 3-4-7)</name>
    <name type="common">Poplar leaf rust fungus</name>
    <dbReference type="NCBI Taxonomy" id="747676"/>
    <lineage>
        <taxon>Eukaryota</taxon>
        <taxon>Fungi</taxon>
        <taxon>Dikarya</taxon>
        <taxon>Basidiomycota</taxon>
        <taxon>Pucciniomycotina</taxon>
        <taxon>Pucciniomycetes</taxon>
        <taxon>Pucciniales</taxon>
        <taxon>Melampsoraceae</taxon>
        <taxon>Melampsora</taxon>
    </lineage>
</organism>
<dbReference type="KEGG" id="mlr:MELLADRAFT_111414"/>
<feature type="region of interest" description="Disordered" evidence="3">
    <location>
        <begin position="88"/>
        <end position="109"/>
    </location>
</feature>
<keyword evidence="1" id="KW-0653">Protein transport</keyword>
<dbReference type="GO" id="GO:0015031">
    <property type="term" value="P:protein transport"/>
    <property type="evidence" value="ECO:0007669"/>
    <property type="project" value="UniProtKB-KW"/>
</dbReference>
<dbReference type="AlphaFoldDB" id="F4S347"/>
<evidence type="ECO:0000259" key="4">
    <source>
        <dbReference type="Pfam" id="PF09177"/>
    </source>
</evidence>
<dbReference type="GO" id="GO:0048193">
    <property type="term" value="P:Golgi vesicle transport"/>
    <property type="evidence" value="ECO:0007669"/>
    <property type="project" value="InterPro"/>
</dbReference>
<dbReference type="RefSeq" id="XP_007415768.1">
    <property type="nucleotide sequence ID" value="XM_007415706.1"/>
</dbReference>
<dbReference type="SUPFAM" id="SSF58038">
    <property type="entry name" value="SNARE fusion complex"/>
    <property type="match status" value="1"/>
</dbReference>
<dbReference type="InterPro" id="IPR010989">
    <property type="entry name" value="SNARE"/>
</dbReference>
<comment type="subcellular location">
    <subcellularLocation>
        <location evidence="2">Endomembrane system</location>
        <topology evidence="2">Single-pass type IV membrane protein</topology>
    </subcellularLocation>
</comment>
<proteinExistence type="predicted"/>
<accession>F4S347</accession>
<dbReference type="InterPro" id="IPR015260">
    <property type="entry name" value="Syntaxin-6/10/61_N"/>
</dbReference>
<dbReference type="STRING" id="747676.F4S347"/>
<sequence length="172" mass="19621">MSKDPYFEVKSTKSELNATLSGLMADLLELNDTVNVLEEDFKTVGKSKFGLSLDEIRKRRVWVVKCEGELKRMLDEVNEPLKSTLVHPLSKTYSNENEEEEDRNAKNGNEDDLEAYQQEQESIILHQQDQTLGTISGVVGVLREQASLMGRELFDQTQLRIIPQNLSKQTSF</sequence>
<dbReference type="GeneID" id="18924370"/>